<evidence type="ECO:0000259" key="2">
    <source>
        <dbReference type="Pfam" id="PF00244"/>
    </source>
</evidence>
<comment type="similarity">
    <text evidence="1">Belongs to the 14-3-3 family.</text>
</comment>
<dbReference type="InterPro" id="IPR000308">
    <property type="entry name" value="14-3-3"/>
</dbReference>
<evidence type="ECO:0000313" key="3">
    <source>
        <dbReference type="EMBL" id="CAL5135911.1"/>
    </source>
</evidence>
<feature type="domain" description="14-3-3" evidence="2">
    <location>
        <begin position="30"/>
        <end position="162"/>
    </location>
</feature>
<dbReference type="Proteomes" id="UP001497525">
    <property type="component" value="Unassembled WGS sequence"/>
</dbReference>
<evidence type="ECO:0000256" key="1">
    <source>
        <dbReference type="ARBA" id="ARBA00006141"/>
    </source>
</evidence>
<reference evidence="3" key="1">
    <citation type="submission" date="2024-06" db="EMBL/GenBank/DDBJ databases">
        <authorList>
            <person name="Liu X."/>
            <person name="Lenzi L."/>
            <person name="Haldenby T S."/>
            <person name="Uol C."/>
        </authorList>
    </citation>
    <scope>NUCLEOTIDE SEQUENCE</scope>
</reference>
<sequence length="167" mass="19009">MTWQPPQSCTLSRKAKSAKGNWAMKNAICFRSHTRTLSAQRYPRGVSGLIKPDMLEDKAMCTQEYHDKIVGELNQIFKGVRDLLNHYLTLNATADESKFFCKKMKGDHYSYLAKVDGPEDRDKVIADFLDAYEKAAEIAKSPHEAHPICPGLDMNKCVFYYGKVIQK</sequence>
<dbReference type="InterPro" id="IPR036815">
    <property type="entry name" value="14-3-3_dom_sf"/>
</dbReference>
<dbReference type="InterPro" id="IPR023410">
    <property type="entry name" value="14-3-3_domain"/>
</dbReference>
<comment type="caution">
    <text evidence="3">The sequence shown here is derived from an EMBL/GenBank/DDBJ whole genome shotgun (WGS) entry which is preliminary data.</text>
</comment>
<dbReference type="AlphaFoldDB" id="A0AAV2TIK5"/>
<dbReference type="Pfam" id="PF00244">
    <property type="entry name" value="14-3-3"/>
    <property type="match status" value="1"/>
</dbReference>
<accession>A0AAV2TIK5</accession>
<dbReference type="SUPFAM" id="SSF48445">
    <property type="entry name" value="14-3-3 protein"/>
    <property type="match status" value="1"/>
</dbReference>
<dbReference type="PANTHER" id="PTHR18860">
    <property type="entry name" value="14-3-3 PROTEIN"/>
    <property type="match status" value="1"/>
</dbReference>
<proteinExistence type="inferred from homology"/>
<dbReference type="PRINTS" id="PR00305">
    <property type="entry name" value="1433ZETA"/>
</dbReference>
<dbReference type="EMBL" id="CAXLJL010000274">
    <property type="protein sequence ID" value="CAL5135911.1"/>
    <property type="molecule type" value="Genomic_DNA"/>
</dbReference>
<name>A0AAV2TIK5_CALDB</name>
<dbReference type="Gene3D" id="1.20.190.20">
    <property type="entry name" value="14-3-3 domain"/>
    <property type="match status" value="1"/>
</dbReference>
<evidence type="ECO:0000313" key="4">
    <source>
        <dbReference type="Proteomes" id="UP001497525"/>
    </source>
</evidence>
<protein>
    <recommendedName>
        <fullName evidence="2">14-3-3 domain-containing protein</fullName>
    </recommendedName>
</protein>
<gene>
    <name evidence="3" type="ORF">CDAUBV1_LOCUS10016</name>
</gene>
<organism evidence="3 4">
    <name type="scientific">Calicophoron daubneyi</name>
    <name type="common">Rumen fluke</name>
    <name type="synonym">Paramphistomum daubneyi</name>
    <dbReference type="NCBI Taxonomy" id="300641"/>
    <lineage>
        <taxon>Eukaryota</taxon>
        <taxon>Metazoa</taxon>
        <taxon>Spiralia</taxon>
        <taxon>Lophotrochozoa</taxon>
        <taxon>Platyhelminthes</taxon>
        <taxon>Trematoda</taxon>
        <taxon>Digenea</taxon>
        <taxon>Plagiorchiida</taxon>
        <taxon>Pronocephalata</taxon>
        <taxon>Paramphistomoidea</taxon>
        <taxon>Paramphistomidae</taxon>
        <taxon>Calicophoron</taxon>
    </lineage>
</organism>